<evidence type="ECO:0000313" key="3">
    <source>
        <dbReference type="Proteomes" id="UP000516380"/>
    </source>
</evidence>
<dbReference type="Gene3D" id="1.10.1200.10">
    <property type="entry name" value="ACP-like"/>
    <property type="match status" value="1"/>
</dbReference>
<proteinExistence type="predicted"/>
<name>A0A7G1IJ38_MYCKA</name>
<keyword evidence="3" id="KW-1185">Reference proteome</keyword>
<gene>
    <name evidence="2" type="ORF">NIIDMKKI_38540</name>
</gene>
<organism evidence="2 3">
    <name type="scientific">Mycobacterium kansasii</name>
    <dbReference type="NCBI Taxonomy" id="1768"/>
    <lineage>
        <taxon>Bacteria</taxon>
        <taxon>Bacillati</taxon>
        <taxon>Actinomycetota</taxon>
        <taxon>Actinomycetes</taxon>
        <taxon>Mycobacteriales</taxon>
        <taxon>Mycobacteriaceae</taxon>
        <taxon>Mycobacterium</taxon>
    </lineage>
</organism>
<dbReference type="SUPFAM" id="SSF47336">
    <property type="entry name" value="ACP-like"/>
    <property type="match status" value="1"/>
</dbReference>
<dbReference type="InterPro" id="IPR036736">
    <property type="entry name" value="ACP-like_sf"/>
</dbReference>
<dbReference type="AlphaFoldDB" id="A0A7G1IJ38"/>
<reference evidence="2 3" key="1">
    <citation type="submission" date="2020-07" db="EMBL/GenBank/DDBJ databases">
        <title>Mycobacterium kansasii (former subtype) with zoonotic potential isolated from diseased indoor pet cat, Japan.</title>
        <authorList>
            <person name="Fukano H."/>
            <person name="Terazono T."/>
            <person name="Hoshino Y."/>
        </authorList>
    </citation>
    <scope>NUCLEOTIDE SEQUENCE [LARGE SCALE GENOMIC DNA]</scope>
    <source>
        <strain evidence="2 3">Kuro-I</strain>
    </source>
</reference>
<evidence type="ECO:0000259" key="1">
    <source>
        <dbReference type="PROSITE" id="PS50075"/>
    </source>
</evidence>
<dbReference type="InterPro" id="IPR009081">
    <property type="entry name" value="PP-bd_ACP"/>
</dbReference>
<accession>A0A7G1IJ38</accession>
<feature type="domain" description="Carrier" evidence="1">
    <location>
        <begin position="1"/>
        <end position="40"/>
    </location>
</feature>
<evidence type="ECO:0000313" key="2">
    <source>
        <dbReference type="EMBL" id="BCI88648.1"/>
    </source>
</evidence>
<dbReference type="Proteomes" id="UP000516380">
    <property type="component" value="Chromosome"/>
</dbReference>
<protein>
    <recommendedName>
        <fullName evidence="1">Carrier domain-containing protein</fullName>
    </recommendedName>
</protein>
<sequence>MTGIELRNRLAAATDLTLSRTLIFDYPTPTAVARHLGQRLSSSDLDESGDEQVWPLLRSIPVRELRRTGLLGKLLVLAGRAEDAAPESTVTEDVIDSLSPDALVAMALEPSDDNSLQ</sequence>
<dbReference type="PROSITE" id="PS50075">
    <property type="entry name" value="CARRIER"/>
    <property type="match status" value="1"/>
</dbReference>
<dbReference type="EMBL" id="AP023343">
    <property type="protein sequence ID" value="BCI88648.1"/>
    <property type="molecule type" value="Genomic_DNA"/>
</dbReference>